<dbReference type="Pfam" id="PF24209">
    <property type="entry name" value="DUF7431"/>
    <property type="match status" value="1"/>
</dbReference>
<accession>A0A8H4B0W6</accession>
<gene>
    <name evidence="3" type="ORF">F8M41_023414</name>
</gene>
<protein>
    <recommendedName>
        <fullName evidence="5">MACPF domain-containing protein</fullName>
    </recommendedName>
</protein>
<dbReference type="Proteomes" id="UP000439903">
    <property type="component" value="Unassembled WGS sequence"/>
</dbReference>
<dbReference type="InterPro" id="IPR020864">
    <property type="entry name" value="MACPF"/>
</dbReference>
<keyword evidence="4" id="KW-1185">Reference proteome</keyword>
<evidence type="ECO:0000313" key="3">
    <source>
        <dbReference type="EMBL" id="KAF0551474.1"/>
    </source>
</evidence>
<dbReference type="InterPro" id="IPR055854">
    <property type="entry name" value="DUF7431"/>
</dbReference>
<proteinExistence type="predicted"/>
<evidence type="ECO:0000259" key="2">
    <source>
        <dbReference type="Pfam" id="PF24209"/>
    </source>
</evidence>
<evidence type="ECO:0000259" key="1">
    <source>
        <dbReference type="Pfam" id="PF01823"/>
    </source>
</evidence>
<dbReference type="EMBL" id="WTPW01000077">
    <property type="protein sequence ID" value="KAF0551474.1"/>
    <property type="molecule type" value="Genomic_DNA"/>
</dbReference>
<sequence>MIQNIQIIKDWFFKEETASITEKEEIGITVIIDNVKVSVKLNDQDKLNEIRKILENVNVIKMTDDINFTTDGEVIIDIESEEKYKLEEILVETNRIHLKKRANWRELEEKFKLGYGRNYEENRDKAADKKAFIIKDCEFNVFTLDDYHYGTKTISSADELIRNKSLFLEAQVDIQSVKLGLSVQSENISQKHSETSSTVQFKNIGKAEISIREQTIEPTKEFINAVQKAIDLKDPIIINKIIEEFGQFIPTIVRFGGRFYYEDITHMTKNSENKNKAGSATFGIYGQDLDIKYESGLNSGSENTMQRQYSFIFGGDKIKIYEGKEEEWLSSLQEFKYWEPIEFRKPVSIFELLDKNLKEELKKIIGKRIIYSNIQDYKFKINSLRNHVADLEMLPKDIEKIFHNPDIDPQIFAAILNMEENNDIFTYTLYTPKPYCVPKIIINCIQPNCEEQKECYIKIGWIVVGYNPGFNSAHSNFDIRFQSTKKEVSVPSNRGDVFKVSENNLLIACGAPVVFDLDLVCKHFEHLVIGHHFSQCKNTKKTFTCLYGYDLHEKKYSTLTNFEFNLLSFIDYPRSELFDQFKVDRKQYQKKSLFPNFKKIKSKKQEKQEIVNKFPEFVSLYADNNRECLQCYPEFIAKKLDHFILEQPKCKNTINKRLDGYCFASVFNLEVVKSRKISDITY</sequence>
<name>A0A8H4B0W6_GIGMA</name>
<evidence type="ECO:0000313" key="4">
    <source>
        <dbReference type="Proteomes" id="UP000439903"/>
    </source>
</evidence>
<comment type="caution">
    <text evidence="3">The sequence shown here is derived from an EMBL/GenBank/DDBJ whole genome shotgun (WGS) entry which is preliminary data.</text>
</comment>
<feature type="domain" description="DUF7431" evidence="2">
    <location>
        <begin position="369"/>
        <end position="652"/>
    </location>
</feature>
<dbReference type="AlphaFoldDB" id="A0A8H4B0W6"/>
<reference evidence="3 4" key="1">
    <citation type="journal article" date="2019" name="Environ. Microbiol.">
        <title>At the nexus of three kingdoms: the genome of the mycorrhizal fungus Gigaspora margarita provides insights into plant, endobacterial and fungal interactions.</title>
        <authorList>
            <person name="Venice F."/>
            <person name="Ghignone S."/>
            <person name="Salvioli di Fossalunga A."/>
            <person name="Amselem J."/>
            <person name="Novero M."/>
            <person name="Xianan X."/>
            <person name="Sedzielewska Toro K."/>
            <person name="Morin E."/>
            <person name="Lipzen A."/>
            <person name="Grigoriev I.V."/>
            <person name="Henrissat B."/>
            <person name="Martin F.M."/>
            <person name="Bonfante P."/>
        </authorList>
    </citation>
    <scope>NUCLEOTIDE SEQUENCE [LARGE SCALE GENOMIC DNA]</scope>
    <source>
        <strain evidence="3 4">BEG34</strain>
    </source>
</reference>
<feature type="domain" description="MACPF" evidence="1">
    <location>
        <begin position="191"/>
        <end position="364"/>
    </location>
</feature>
<evidence type="ECO:0008006" key="5">
    <source>
        <dbReference type="Google" id="ProtNLM"/>
    </source>
</evidence>
<organism evidence="3 4">
    <name type="scientific">Gigaspora margarita</name>
    <dbReference type="NCBI Taxonomy" id="4874"/>
    <lineage>
        <taxon>Eukaryota</taxon>
        <taxon>Fungi</taxon>
        <taxon>Fungi incertae sedis</taxon>
        <taxon>Mucoromycota</taxon>
        <taxon>Glomeromycotina</taxon>
        <taxon>Glomeromycetes</taxon>
        <taxon>Diversisporales</taxon>
        <taxon>Gigasporaceae</taxon>
        <taxon>Gigaspora</taxon>
    </lineage>
</organism>
<dbReference type="Pfam" id="PF01823">
    <property type="entry name" value="MACPF"/>
    <property type="match status" value="1"/>
</dbReference>
<dbReference type="OrthoDB" id="2439332at2759"/>